<dbReference type="InterPro" id="IPR051974">
    <property type="entry name" value="PUF60_regulator"/>
</dbReference>
<dbReference type="SUPFAM" id="SSF54928">
    <property type="entry name" value="RNA-binding domain, RBD"/>
    <property type="match status" value="1"/>
</dbReference>
<dbReference type="GO" id="GO:0003723">
    <property type="term" value="F:RNA binding"/>
    <property type="evidence" value="ECO:0007669"/>
    <property type="project" value="UniProtKB-UniRule"/>
</dbReference>
<dbReference type="Pfam" id="PF00076">
    <property type="entry name" value="RRM_1"/>
    <property type="match status" value="2"/>
</dbReference>
<dbReference type="InterPro" id="IPR012677">
    <property type="entry name" value="Nucleotide-bd_a/b_plait_sf"/>
</dbReference>
<keyword evidence="3" id="KW-1185">Reference proteome</keyword>
<proteinExistence type="predicted"/>
<dbReference type="Gene3D" id="3.30.70.330">
    <property type="match status" value="2"/>
</dbReference>
<dbReference type="AlphaFoldDB" id="A0A915CNS1"/>
<dbReference type="GO" id="GO:0006376">
    <property type="term" value="P:mRNA splice site recognition"/>
    <property type="evidence" value="ECO:0007669"/>
    <property type="project" value="TreeGrafter"/>
</dbReference>
<evidence type="ECO:0000256" key="1">
    <source>
        <dbReference type="PROSITE-ProRule" id="PRU00176"/>
    </source>
</evidence>
<organism evidence="3 4">
    <name type="scientific">Ditylenchus dipsaci</name>
    <dbReference type="NCBI Taxonomy" id="166011"/>
    <lineage>
        <taxon>Eukaryota</taxon>
        <taxon>Metazoa</taxon>
        <taxon>Ecdysozoa</taxon>
        <taxon>Nematoda</taxon>
        <taxon>Chromadorea</taxon>
        <taxon>Rhabditida</taxon>
        <taxon>Tylenchina</taxon>
        <taxon>Tylenchomorpha</taxon>
        <taxon>Sphaerularioidea</taxon>
        <taxon>Anguinidae</taxon>
        <taxon>Anguininae</taxon>
        <taxon>Ditylenchus</taxon>
    </lineage>
</organism>
<accession>A0A915CNS1</accession>
<dbReference type="InterPro" id="IPR035979">
    <property type="entry name" value="RBD_domain_sf"/>
</dbReference>
<dbReference type="PANTHER" id="PTHR47330">
    <property type="entry name" value="POLY(U)-BINDING-SPLICING FACTOR PUF60-B-RELATED"/>
    <property type="match status" value="1"/>
</dbReference>
<dbReference type="SMART" id="SM00360">
    <property type="entry name" value="RRM"/>
    <property type="match status" value="2"/>
</dbReference>
<evidence type="ECO:0000313" key="4">
    <source>
        <dbReference type="WBParaSite" id="jg10968.2"/>
    </source>
</evidence>
<keyword evidence="1" id="KW-0694">RNA-binding</keyword>
<dbReference type="PROSITE" id="PS50102">
    <property type="entry name" value="RRM"/>
    <property type="match status" value="1"/>
</dbReference>
<dbReference type="PANTHER" id="PTHR47330:SF1">
    <property type="entry name" value="POLY(U)-BINDING-SPLICING FACTOR PUF60"/>
    <property type="match status" value="1"/>
</dbReference>
<reference evidence="4" key="1">
    <citation type="submission" date="2022-11" db="UniProtKB">
        <authorList>
            <consortium name="WormBaseParasite"/>
        </authorList>
    </citation>
    <scope>IDENTIFICATION</scope>
</reference>
<protein>
    <submittedName>
        <fullName evidence="4">RRM domain-containing protein</fullName>
    </submittedName>
</protein>
<name>A0A915CNS1_9BILA</name>
<evidence type="ECO:0000313" key="3">
    <source>
        <dbReference type="Proteomes" id="UP000887574"/>
    </source>
</evidence>
<dbReference type="GO" id="GO:0071011">
    <property type="term" value="C:precatalytic spliceosome"/>
    <property type="evidence" value="ECO:0007669"/>
    <property type="project" value="TreeGrafter"/>
</dbReference>
<dbReference type="WBParaSite" id="jg10968.2">
    <property type="protein sequence ID" value="jg10968.2"/>
    <property type="gene ID" value="jg10968"/>
</dbReference>
<feature type="domain" description="RRM" evidence="2">
    <location>
        <begin position="85"/>
        <end position="158"/>
    </location>
</feature>
<sequence>MDSVVPMPLLQQYGKVFVGPGAKKEAEVIGLGLSELSSRQRDDLERAKKYALEQSIKHVRTKQQIAHQQNQQKVAMYAQALSLMARVYVGSVSFEVREEQIKQHFAVFGPIKTINMSFDTGTGHHKGFAFLEYEVPEAALLAQEAMNGKFVGGRNLKVLPVGRPANMPQAQPIIDMVMQDAKEYNRVYVASVHPDVSEQDLKSIFEAFGEVVRCQLAKELEGSAIWSSKRSGQVLRVGCCVTPPDALNWSVPTAPLPSATAAALATIAAKIQSKEGVEL</sequence>
<dbReference type="GO" id="GO:0000381">
    <property type="term" value="P:regulation of alternative mRNA splicing, via spliceosome"/>
    <property type="evidence" value="ECO:0007669"/>
    <property type="project" value="TreeGrafter"/>
</dbReference>
<dbReference type="Proteomes" id="UP000887574">
    <property type="component" value="Unplaced"/>
</dbReference>
<dbReference type="InterPro" id="IPR000504">
    <property type="entry name" value="RRM_dom"/>
</dbReference>
<dbReference type="GO" id="GO:0071013">
    <property type="term" value="C:catalytic step 2 spliceosome"/>
    <property type="evidence" value="ECO:0007669"/>
    <property type="project" value="TreeGrafter"/>
</dbReference>
<dbReference type="GO" id="GO:0000380">
    <property type="term" value="P:alternative mRNA splicing, via spliceosome"/>
    <property type="evidence" value="ECO:0007669"/>
    <property type="project" value="TreeGrafter"/>
</dbReference>
<evidence type="ECO:0000259" key="2">
    <source>
        <dbReference type="PROSITE" id="PS50102"/>
    </source>
</evidence>